<dbReference type="OrthoDB" id="140576at2157"/>
<dbReference type="Pfam" id="PF01255">
    <property type="entry name" value="Prenyltransf"/>
    <property type="match status" value="1"/>
</dbReference>
<reference evidence="2 3" key="1">
    <citation type="submission" date="2010-06" db="EMBL/GenBank/DDBJ databases">
        <title>Complete sequence chromosome of Methanohalobium evestigatum Z-7303.</title>
        <authorList>
            <consortium name="US DOE Joint Genome Institute"/>
            <person name="Lucas S."/>
            <person name="Copeland A."/>
            <person name="Lapidus A."/>
            <person name="Cheng J.-F."/>
            <person name="Bruce D."/>
            <person name="Goodwin L."/>
            <person name="Pitluck S."/>
            <person name="Saunders E."/>
            <person name="Detter J.C."/>
            <person name="Han C."/>
            <person name="Tapia R."/>
            <person name="Land M."/>
            <person name="Hauser L."/>
            <person name="Kyrpides N."/>
            <person name="Mikhailova N."/>
            <person name="Sieprawska-Lupa M."/>
            <person name="Whitman W.B."/>
            <person name="Anderson I."/>
            <person name="Woyke T."/>
        </authorList>
    </citation>
    <scope>NUCLEOTIDE SEQUENCE [LARGE SCALE GENOMIC DNA]</scope>
    <source>
        <strain evidence="3">ATCC BAA-1072 / DSM 3721 / NBRC 107634 / OCM 161 / Z-7303</strain>
    </source>
</reference>
<dbReference type="InterPro" id="IPR036424">
    <property type="entry name" value="UPP_synth-like_sf"/>
</dbReference>
<name>D7EA12_METEZ</name>
<dbReference type="RefSeq" id="WP_013195248.1">
    <property type="nucleotide sequence ID" value="NC_014253.1"/>
</dbReference>
<evidence type="ECO:0000313" key="2">
    <source>
        <dbReference type="EMBL" id="ADI74683.1"/>
    </source>
</evidence>
<dbReference type="EMBL" id="CP002069">
    <property type="protein sequence ID" value="ADI74683.1"/>
    <property type="molecule type" value="Genomic_DNA"/>
</dbReference>
<dbReference type="STRING" id="644295.Metev_1848"/>
<dbReference type="SUPFAM" id="SSF64005">
    <property type="entry name" value="Undecaprenyl diphosphate synthase"/>
    <property type="match status" value="1"/>
</dbReference>
<dbReference type="GeneID" id="9347502"/>
<dbReference type="HOGENOM" id="CLU_038505_2_1_2"/>
<gene>
    <name evidence="2" type="ordered locus">Metev_1848</name>
</gene>
<dbReference type="GO" id="GO:0045547">
    <property type="term" value="F:ditrans,polycis-polyprenyl diphosphate synthase [(2E,6E)-farnesyl diphosphate specific] activity"/>
    <property type="evidence" value="ECO:0007669"/>
    <property type="project" value="TreeGrafter"/>
</dbReference>
<dbReference type="AlphaFoldDB" id="D7EA12"/>
<dbReference type="Proteomes" id="UP000000391">
    <property type="component" value="Chromosome"/>
</dbReference>
<dbReference type="KEGG" id="mev:Metev_1848"/>
<dbReference type="InterPro" id="IPR001441">
    <property type="entry name" value="UPP_synth-like"/>
</dbReference>
<dbReference type="PANTHER" id="PTHR10291:SF28">
    <property type="entry name" value="UNDECAPRENYL DIPHOSPHATE SYNTHASE"/>
    <property type="match status" value="1"/>
</dbReference>
<protein>
    <submittedName>
        <fullName evidence="2">Di-trans-poly-cis-decaprenylcistransferase</fullName>
    </submittedName>
</protein>
<proteinExistence type="predicted"/>
<sequence length="221" mass="25396">MNLIALLYEKILLRKIKKSPDKVPEHVTIVLSDTDISGKDGLSKLFSVILWYRKLGINIISIYVNLSTGGKNLSINGISYPVEMLETRSHRLPKDVGFEIYDNNGYLKKEHKGSSMHVYLFLGFGGKSEITNAVRSVLSDVSSQKIDPEDIDENEIESRLLVKHEPDMIIRAGGKNLSDFLIWQSVYSELYFTDVNWDKVRKIDMIRAIRDFQKRQRKFGK</sequence>
<dbReference type="PANTHER" id="PTHR10291">
    <property type="entry name" value="DEHYDRODOLICHYL DIPHOSPHATE SYNTHASE FAMILY MEMBER"/>
    <property type="match status" value="1"/>
</dbReference>
<dbReference type="Gene3D" id="3.40.1180.10">
    <property type="entry name" value="Decaprenyl diphosphate synthase-like"/>
    <property type="match status" value="1"/>
</dbReference>
<evidence type="ECO:0000256" key="1">
    <source>
        <dbReference type="ARBA" id="ARBA00022679"/>
    </source>
</evidence>
<keyword evidence="3" id="KW-1185">Reference proteome</keyword>
<dbReference type="FunFam" id="3.40.1180.10:FF:000016">
    <property type="entry name" value="Undecaprenyl diphosphate synthase"/>
    <property type="match status" value="1"/>
</dbReference>
<organism evidence="2 3">
    <name type="scientific">Methanohalobium evestigatum (strain ATCC BAA-1072 / DSM 3721 / NBRC 107634 / OCM 161 / Z-7303)</name>
    <dbReference type="NCBI Taxonomy" id="644295"/>
    <lineage>
        <taxon>Archaea</taxon>
        <taxon>Methanobacteriati</taxon>
        <taxon>Methanobacteriota</taxon>
        <taxon>Stenosarchaea group</taxon>
        <taxon>Methanomicrobia</taxon>
        <taxon>Methanosarcinales</taxon>
        <taxon>Methanosarcinaceae</taxon>
        <taxon>Methanohalobium</taxon>
    </lineage>
</organism>
<evidence type="ECO:0000313" key="3">
    <source>
        <dbReference type="Proteomes" id="UP000000391"/>
    </source>
</evidence>
<accession>D7EA12</accession>
<keyword evidence="1 2" id="KW-0808">Transferase</keyword>
<dbReference type="GO" id="GO:0016094">
    <property type="term" value="P:polyprenol biosynthetic process"/>
    <property type="evidence" value="ECO:0007669"/>
    <property type="project" value="TreeGrafter"/>
</dbReference>